<comment type="similarity">
    <text evidence="2 8">Belongs to the peptidase M14 family.</text>
</comment>
<keyword evidence="5" id="KW-0378">Hydrolase</keyword>
<keyword evidence="7" id="KW-0482">Metalloprotease</keyword>
<keyword evidence="4" id="KW-0479">Metal-binding</keyword>
<evidence type="ECO:0000256" key="8">
    <source>
        <dbReference type="PROSITE-ProRule" id="PRU01379"/>
    </source>
</evidence>
<evidence type="ECO:0000256" key="7">
    <source>
        <dbReference type="ARBA" id="ARBA00023049"/>
    </source>
</evidence>
<evidence type="ECO:0000259" key="9">
    <source>
        <dbReference type="PROSITE" id="PS52035"/>
    </source>
</evidence>
<dbReference type="InterPro" id="IPR057246">
    <property type="entry name" value="CARBOXYPEPT_ZN_1"/>
</dbReference>
<keyword evidence="3" id="KW-0645">Protease</keyword>
<evidence type="ECO:0000256" key="3">
    <source>
        <dbReference type="ARBA" id="ARBA00022670"/>
    </source>
</evidence>
<comment type="cofactor">
    <cofactor evidence="1">
        <name>Zn(2+)</name>
        <dbReference type="ChEBI" id="CHEBI:29105"/>
    </cofactor>
</comment>
<evidence type="ECO:0000313" key="10">
    <source>
        <dbReference type="EMBL" id="MER2492966.1"/>
    </source>
</evidence>
<dbReference type="Pfam" id="PF00246">
    <property type="entry name" value="Peptidase_M14"/>
    <property type="match status" value="1"/>
</dbReference>
<comment type="caution">
    <text evidence="8">Lacks conserved residue(s) required for the propagation of feature annotation.</text>
</comment>
<dbReference type="PANTHER" id="PTHR11705:SF143">
    <property type="entry name" value="SLL0236 PROTEIN"/>
    <property type="match status" value="1"/>
</dbReference>
<keyword evidence="10" id="KW-0121">Carboxypeptidase</keyword>
<reference evidence="10 11" key="1">
    <citation type="submission" date="2024-06" db="EMBL/GenBank/DDBJ databases">
        <authorList>
            <person name="Chen R.Y."/>
        </authorList>
    </citation>
    <scope>NUCLEOTIDE SEQUENCE [LARGE SCALE GENOMIC DNA]</scope>
    <source>
        <strain evidence="10 11">D2</strain>
    </source>
</reference>
<dbReference type="PANTHER" id="PTHR11705">
    <property type="entry name" value="PROTEASE FAMILY M14 CARBOXYPEPTIDASE A,B"/>
    <property type="match status" value="1"/>
</dbReference>
<dbReference type="RefSeq" id="WP_246072236.1">
    <property type="nucleotide sequence ID" value="NZ_CP041660.1"/>
</dbReference>
<evidence type="ECO:0000256" key="1">
    <source>
        <dbReference type="ARBA" id="ARBA00001947"/>
    </source>
</evidence>
<sequence length="341" mass="39404">MSLKFVDNYLPELKQLEHLIELSNTQLRQQTLAHVNYNEHLFPIYALSLGSEKQNAPVITFVGGVHGLERIGTQVLLAFLESVIGRLAWDKSLNFLLENVRLNFVPLVNPVGMACHKRSNGNGVDLMRNAPVNSDEKTAFLVGGQRISPRIPWYRGKSGEPMQTEAQALSSFIRDDSFHAPFSLVLDCHSGFGLHDRIWFPYAKSKFQPIQHIGEVFHLRDLLFQAYPYHTYKFEPQAKHYLCHGDLWDYLYEESLQHNTVFLPLTLEMGSWRWVKKNPLQLLKSVGLFHPVKPHRVKRVLRSHLVLMEFLIRAVASYPNWLEDGKSLNMDQKATQLWYDN</sequence>
<dbReference type="Proteomes" id="UP001467690">
    <property type="component" value="Unassembled WGS sequence"/>
</dbReference>
<dbReference type="GO" id="GO:0004180">
    <property type="term" value="F:carboxypeptidase activity"/>
    <property type="evidence" value="ECO:0007669"/>
    <property type="project" value="UniProtKB-KW"/>
</dbReference>
<keyword evidence="11" id="KW-1185">Reference proteome</keyword>
<evidence type="ECO:0000256" key="6">
    <source>
        <dbReference type="ARBA" id="ARBA00022833"/>
    </source>
</evidence>
<protein>
    <submittedName>
        <fullName evidence="10">M14 family zinc carboxypeptidase</fullName>
    </submittedName>
</protein>
<evidence type="ECO:0000313" key="11">
    <source>
        <dbReference type="Proteomes" id="UP001467690"/>
    </source>
</evidence>
<dbReference type="PROSITE" id="PS00132">
    <property type="entry name" value="CARBOXYPEPT_ZN_1"/>
    <property type="match status" value="1"/>
</dbReference>
<evidence type="ECO:0000256" key="5">
    <source>
        <dbReference type="ARBA" id="ARBA00022801"/>
    </source>
</evidence>
<dbReference type="PROSITE" id="PS52035">
    <property type="entry name" value="PEPTIDASE_M14"/>
    <property type="match status" value="1"/>
</dbReference>
<evidence type="ECO:0000256" key="2">
    <source>
        <dbReference type="ARBA" id="ARBA00005988"/>
    </source>
</evidence>
<gene>
    <name evidence="10" type="ORF">ABS311_13870</name>
</gene>
<dbReference type="SUPFAM" id="SSF53187">
    <property type="entry name" value="Zn-dependent exopeptidases"/>
    <property type="match status" value="1"/>
</dbReference>
<dbReference type="EMBL" id="JBELOE010000239">
    <property type="protein sequence ID" value="MER2492966.1"/>
    <property type="molecule type" value="Genomic_DNA"/>
</dbReference>
<proteinExistence type="inferred from homology"/>
<dbReference type="InterPro" id="IPR000834">
    <property type="entry name" value="Peptidase_M14"/>
</dbReference>
<dbReference type="Gene3D" id="3.40.630.10">
    <property type="entry name" value="Zn peptidases"/>
    <property type="match status" value="1"/>
</dbReference>
<evidence type="ECO:0000256" key="4">
    <source>
        <dbReference type="ARBA" id="ARBA00022723"/>
    </source>
</evidence>
<accession>A0ABV1RJ40</accession>
<organism evidence="10 11">
    <name type="scientific">Catenovulum sediminis</name>
    <dbReference type="NCBI Taxonomy" id="1740262"/>
    <lineage>
        <taxon>Bacteria</taxon>
        <taxon>Pseudomonadati</taxon>
        <taxon>Pseudomonadota</taxon>
        <taxon>Gammaproteobacteria</taxon>
        <taxon>Alteromonadales</taxon>
        <taxon>Alteromonadaceae</taxon>
        <taxon>Catenovulum</taxon>
    </lineage>
</organism>
<name>A0ABV1RJ40_9ALTE</name>
<comment type="caution">
    <text evidence="10">The sequence shown here is derived from an EMBL/GenBank/DDBJ whole genome shotgun (WGS) entry which is preliminary data.</text>
</comment>
<keyword evidence="6" id="KW-0862">Zinc</keyword>
<feature type="domain" description="Peptidase M14" evidence="9">
    <location>
        <begin position="9"/>
        <end position="341"/>
    </location>
</feature>